<dbReference type="Proteomes" id="UP001163644">
    <property type="component" value="Chromosome"/>
</dbReference>
<feature type="transmembrane region" description="Helical" evidence="2">
    <location>
        <begin position="82"/>
        <end position="101"/>
    </location>
</feature>
<feature type="region of interest" description="Disordered" evidence="1">
    <location>
        <begin position="1"/>
        <end position="28"/>
    </location>
</feature>
<dbReference type="RefSeq" id="WP_029241202.1">
    <property type="nucleotide sequence ID" value="NZ_CP036495.1"/>
</dbReference>
<feature type="transmembrane region" description="Helical" evidence="2">
    <location>
        <begin position="131"/>
        <end position="153"/>
    </location>
</feature>
<protein>
    <submittedName>
        <fullName evidence="3">Uncharacterized protein</fullName>
    </submittedName>
</protein>
<name>A0AA46VSH8_PSEVI</name>
<keyword evidence="2" id="KW-0812">Transmembrane</keyword>
<organism evidence="3 4">
    <name type="scientific">Pseudomonas viridiflava</name>
    <name type="common">Phytomonas viridiflava</name>
    <dbReference type="NCBI Taxonomy" id="33069"/>
    <lineage>
        <taxon>Bacteria</taxon>
        <taxon>Pseudomonadati</taxon>
        <taxon>Pseudomonadota</taxon>
        <taxon>Gammaproteobacteria</taxon>
        <taxon>Pseudomonadales</taxon>
        <taxon>Pseudomonadaceae</taxon>
        <taxon>Pseudomonas</taxon>
    </lineage>
</organism>
<reference evidence="3" key="1">
    <citation type="submission" date="2019-02" db="EMBL/GenBank/DDBJ databases">
        <authorList>
            <person name="Lutz S."/>
            <person name="Schori C."/>
            <person name="Ahrens C.H."/>
            <person name="Gueguen E."/>
        </authorList>
    </citation>
    <scope>NUCLEOTIDE SEQUENCE</scope>
    <source>
        <strain evidence="3">Psy35</strain>
    </source>
</reference>
<evidence type="ECO:0000313" key="3">
    <source>
        <dbReference type="EMBL" id="UZA66848.1"/>
    </source>
</evidence>
<keyword evidence="2" id="KW-1133">Transmembrane helix</keyword>
<proteinExistence type="predicted"/>
<keyword evidence="2" id="KW-0472">Membrane</keyword>
<evidence type="ECO:0000313" key="4">
    <source>
        <dbReference type="Proteomes" id="UP001163644"/>
    </source>
</evidence>
<dbReference type="AlphaFoldDB" id="A0AA46VSH8"/>
<evidence type="ECO:0000256" key="1">
    <source>
        <dbReference type="SAM" id="MobiDB-lite"/>
    </source>
</evidence>
<feature type="transmembrane region" description="Helical" evidence="2">
    <location>
        <begin position="52"/>
        <end position="70"/>
    </location>
</feature>
<gene>
    <name evidence="3" type="ORF">EZZ81_00800</name>
</gene>
<dbReference type="EMBL" id="CP036495">
    <property type="protein sequence ID" value="UZA66848.1"/>
    <property type="molecule type" value="Genomic_DNA"/>
</dbReference>
<sequence length="163" mass="18102">MTDSNQQLPTHAPPLAEGNCEAGDQPTSKPTITSVQFDIAQGNSYRMELGKTMLAIATGLLAFTIAFPPTLTKITFIESMQIAWLCLALSIIGGLVNMYGWEKFYLTYRLDFHRRGSLGKTKRKRVTRWRVWGRGVQFAGLFIGVIGIGIFAYCNLPNIKLAV</sequence>
<accession>A0AA46VSH8</accession>
<evidence type="ECO:0000256" key="2">
    <source>
        <dbReference type="SAM" id="Phobius"/>
    </source>
</evidence>